<proteinExistence type="inferred from homology"/>
<dbReference type="EMBL" id="MFGA01000016">
    <property type="protein sequence ID" value="OGF21086.1"/>
    <property type="molecule type" value="Genomic_DNA"/>
</dbReference>
<dbReference type="GO" id="GO:0051287">
    <property type="term" value="F:NAD binding"/>
    <property type="evidence" value="ECO:0007669"/>
    <property type="project" value="InterPro"/>
</dbReference>
<dbReference type="FunFam" id="3.30.360.10:FF:000002">
    <property type="entry name" value="Glyceraldehyde-3-phosphate dehydrogenase"/>
    <property type="match status" value="1"/>
</dbReference>
<comment type="caution">
    <text evidence="10">The sequence shown here is derived from an EMBL/GenBank/DDBJ whole genome shotgun (WGS) entry which is preliminary data.</text>
</comment>
<feature type="domain" description="Glyceraldehyde 3-phosphate dehydrogenase NAD(P) binding" evidence="9">
    <location>
        <begin position="3"/>
        <end position="153"/>
    </location>
</feature>
<dbReference type="PRINTS" id="PR00078">
    <property type="entry name" value="G3PDHDRGNASE"/>
</dbReference>
<evidence type="ECO:0000259" key="9">
    <source>
        <dbReference type="SMART" id="SM00846"/>
    </source>
</evidence>
<dbReference type="SUPFAM" id="SSF51735">
    <property type="entry name" value="NAD(P)-binding Rossmann-fold domains"/>
    <property type="match status" value="1"/>
</dbReference>
<dbReference type="Pfam" id="PF02800">
    <property type="entry name" value="Gp_dh_C"/>
    <property type="match status" value="1"/>
</dbReference>
<evidence type="ECO:0000313" key="10">
    <source>
        <dbReference type="EMBL" id="OGF21086.1"/>
    </source>
</evidence>
<dbReference type="Gene3D" id="3.40.50.720">
    <property type="entry name" value="NAD(P)-binding Rossmann-like Domain"/>
    <property type="match status" value="1"/>
</dbReference>
<feature type="binding site" evidence="4">
    <location>
        <begin position="152"/>
        <end position="154"/>
    </location>
    <ligand>
        <name>D-glyceraldehyde 3-phosphate</name>
        <dbReference type="ChEBI" id="CHEBI:59776"/>
    </ligand>
</feature>
<keyword evidence="5" id="KW-0547">Nucleotide-binding</keyword>
<dbReference type="InterPro" id="IPR020831">
    <property type="entry name" value="GlycerAld/Erythrose_P_DH"/>
</dbReference>
<evidence type="ECO:0000256" key="6">
    <source>
        <dbReference type="PIRSR" id="PIRSR000149-4"/>
    </source>
</evidence>
<dbReference type="SUPFAM" id="SSF55347">
    <property type="entry name" value="Glyceraldehyde-3-phosphate dehydrogenase-like, C-terminal domain"/>
    <property type="match status" value="1"/>
</dbReference>
<protein>
    <recommendedName>
        <fullName evidence="8">Glyceraldehyde-3-phosphate dehydrogenase</fullName>
        <ecNumber evidence="8">1.2.1.-</ecNumber>
    </recommendedName>
</protein>
<dbReference type="SMART" id="SM00846">
    <property type="entry name" value="Gp_dh_N"/>
    <property type="match status" value="1"/>
</dbReference>
<dbReference type="GO" id="GO:0050661">
    <property type="term" value="F:NADP binding"/>
    <property type="evidence" value="ECO:0007669"/>
    <property type="project" value="InterPro"/>
</dbReference>
<reference evidence="10 11" key="1">
    <citation type="journal article" date="2016" name="Nat. Commun.">
        <title>Thousands of microbial genomes shed light on interconnected biogeochemical processes in an aquifer system.</title>
        <authorList>
            <person name="Anantharaman K."/>
            <person name="Brown C.T."/>
            <person name="Hug L.A."/>
            <person name="Sharon I."/>
            <person name="Castelle C.J."/>
            <person name="Probst A.J."/>
            <person name="Thomas B.C."/>
            <person name="Singh A."/>
            <person name="Wilkins M.J."/>
            <person name="Karaoz U."/>
            <person name="Brodie E.L."/>
            <person name="Williams K.H."/>
            <person name="Hubbard S.S."/>
            <person name="Banfield J.F."/>
        </authorList>
    </citation>
    <scope>NUCLEOTIDE SEQUENCE [LARGE SCALE GENOMIC DNA]</scope>
</reference>
<feature type="binding site" evidence="4">
    <location>
        <position position="183"/>
    </location>
    <ligand>
        <name>D-glyceraldehyde 3-phosphate</name>
        <dbReference type="ChEBI" id="CHEBI:59776"/>
    </ligand>
</feature>
<evidence type="ECO:0000256" key="7">
    <source>
        <dbReference type="RuleBase" id="RU000397"/>
    </source>
</evidence>
<dbReference type="Proteomes" id="UP000177407">
    <property type="component" value="Unassembled WGS sequence"/>
</dbReference>
<evidence type="ECO:0000256" key="8">
    <source>
        <dbReference type="RuleBase" id="RU361160"/>
    </source>
</evidence>
<evidence type="ECO:0000256" key="4">
    <source>
        <dbReference type="PIRSR" id="PIRSR000149-2"/>
    </source>
</evidence>
<dbReference type="AlphaFoldDB" id="A0A1F5S370"/>
<feature type="binding site" evidence="5">
    <location>
        <position position="316"/>
    </location>
    <ligand>
        <name>NAD(+)</name>
        <dbReference type="ChEBI" id="CHEBI:57540"/>
    </ligand>
</feature>
<dbReference type="GO" id="GO:0006006">
    <property type="term" value="P:glucose metabolic process"/>
    <property type="evidence" value="ECO:0007669"/>
    <property type="project" value="InterPro"/>
</dbReference>
<dbReference type="InterPro" id="IPR036291">
    <property type="entry name" value="NAD(P)-bd_dom_sf"/>
</dbReference>
<evidence type="ECO:0000256" key="5">
    <source>
        <dbReference type="PIRSR" id="PIRSR000149-3"/>
    </source>
</evidence>
<dbReference type="InterPro" id="IPR020830">
    <property type="entry name" value="GlycerAld_3-P_DH_AS"/>
</dbReference>
<dbReference type="CDD" id="cd18126">
    <property type="entry name" value="GAPDH_I_C"/>
    <property type="match status" value="1"/>
</dbReference>
<dbReference type="InterPro" id="IPR020828">
    <property type="entry name" value="GlycerAld_3-P_DH_NAD(P)-bd"/>
</dbReference>
<keyword evidence="5" id="KW-0520">NAD</keyword>
<evidence type="ECO:0000256" key="3">
    <source>
        <dbReference type="PIRSR" id="PIRSR000149-1"/>
    </source>
</evidence>
<name>A0A1F5S370_9BACT</name>
<dbReference type="PIRSF" id="PIRSF000149">
    <property type="entry name" value="GAP_DH"/>
    <property type="match status" value="1"/>
</dbReference>
<dbReference type="GO" id="GO:0016620">
    <property type="term" value="F:oxidoreductase activity, acting on the aldehyde or oxo group of donors, NAD or NADP as acceptor"/>
    <property type="evidence" value="ECO:0007669"/>
    <property type="project" value="InterPro"/>
</dbReference>
<comment type="similarity">
    <text evidence="1 7">Belongs to the glyceraldehyde-3-phosphate dehydrogenase family.</text>
</comment>
<dbReference type="InterPro" id="IPR006424">
    <property type="entry name" value="Glyceraldehyde-3-P_DH_1"/>
</dbReference>
<feature type="active site" description="Nucleophile" evidence="3">
    <location>
        <position position="153"/>
    </location>
</feature>
<dbReference type="PROSITE" id="PS00071">
    <property type="entry name" value="GAPDH"/>
    <property type="match status" value="1"/>
</dbReference>
<dbReference type="FunFam" id="3.40.50.720:FF:000001">
    <property type="entry name" value="Glyceraldehyde-3-phosphate dehydrogenase"/>
    <property type="match status" value="1"/>
</dbReference>
<dbReference type="EC" id="1.2.1.-" evidence="8"/>
<dbReference type="CDD" id="cd05214">
    <property type="entry name" value="GAPDH_I_N"/>
    <property type="match status" value="1"/>
</dbReference>
<dbReference type="InterPro" id="IPR020829">
    <property type="entry name" value="GlycerAld_3-P_DH_cat"/>
</dbReference>
<dbReference type="PANTHER" id="PTHR43148">
    <property type="entry name" value="GLYCERALDEHYDE-3-PHOSPHATE DEHYDROGENASE 2"/>
    <property type="match status" value="1"/>
</dbReference>
<gene>
    <name evidence="10" type="ORF">A2257_01590</name>
</gene>
<dbReference type="Pfam" id="PF00044">
    <property type="entry name" value="Gp_dh_N"/>
    <property type="match status" value="1"/>
</dbReference>
<feature type="binding site" evidence="4">
    <location>
        <begin position="211"/>
        <end position="212"/>
    </location>
    <ligand>
        <name>D-glyceraldehyde 3-phosphate</name>
        <dbReference type="ChEBI" id="CHEBI:59776"/>
    </ligand>
</feature>
<dbReference type="NCBIfam" id="TIGR01534">
    <property type="entry name" value="GAPDH-I"/>
    <property type="match status" value="1"/>
</dbReference>
<sequence length="333" mass="36607">MKIKIAINGFGRIGRQFLAIASKDHNLDVVAINNLTDTKTLAYLYKYDSVYGMHAGEIKAGDDFLEIDKKKIKVFAEKDPSVLPWKKLGIDLVIESTGVFTDYDGAVKHLTAGAKKVIISAPPKGENIPTYVIGCNEKKYNKKEEHIISMASCTTNALAPVAKILNDTFGILKGEMTTIHSYTNDQKLLDLPHKDPRRARAAALSMIPTTTGATKSVEKVIPELIGKLSGLSVRIPTPAVSLVDFTFLSNKNTTKEEVNDVLHQAAKKELKNIVSVSDEPLVSIDYKQSPLSGIVDSLLTEVVDGNFVKVLVWYDNEWGYSTRLVELAEMVGK</sequence>
<feature type="binding site" evidence="4">
    <location>
        <position position="234"/>
    </location>
    <ligand>
        <name>D-glyceraldehyde 3-phosphate</name>
        <dbReference type="ChEBI" id="CHEBI:59776"/>
    </ligand>
</feature>
<organism evidence="10 11">
    <name type="scientific">Candidatus Falkowbacteria bacterium RIFOXYA2_FULL_38_12</name>
    <dbReference type="NCBI Taxonomy" id="1797993"/>
    <lineage>
        <taxon>Bacteria</taxon>
        <taxon>Candidatus Falkowiibacteriota</taxon>
    </lineage>
</organism>
<evidence type="ECO:0000256" key="2">
    <source>
        <dbReference type="ARBA" id="ARBA00023002"/>
    </source>
</evidence>
<feature type="binding site" evidence="5">
    <location>
        <position position="120"/>
    </location>
    <ligand>
        <name>NAD(+)</name>
        <dbReference type="ChEBI" id="CHEBI:57540"/>
    </ligand>
</feature>
<feature type="site" description="Activates thiol group during catalysis" evidence="6">
    <location>
        <position position="180"/>
    </location>
</feature>
<accession>A0A1F5S370</accession>
<evidence type="ECO:0000313" key="11">
    <source>
        <dbReference type="Proteomes" id="UP000177407"/>
    </source>
</evidence>
<evidence type="ECO:0000256" key="1">
    <source>
        <dbReference type="ARBA" id="ARBA00007406"/>
    </source>
</evidence>
<keyword evidence="2 8" id="KW-0560">Oxidoreductase</keyword>
<dbReference type="Gene3D" id="3.30.360.10">
    <property type="entry name" value="Dihydrodipicolinate Reductase, domain 2"/>
    <property type="match status" value="1"/>
</dbReference>
<feature type="binding site" evidence="5">
    <location>
        <begin position="12"/>
        <end position="13"/>
    </location>
    <ligand>
        <name>NAD(+)</name>
        <dbReference type="ChEBI" id="CHEBI:57540"/>
    </ligand>
</feature>